<keyword evidence="2" id="KW-0472">Membrane</keyword>
<comment type="caution">
    <text evidence="4">The sequence shown here is derived from an EMBL/GenBank/DDBJ whole genome shotgun (WGS) entry which is preliminary data.</text>
</comment>
<dbReference type="AlphaFoldDB" id="D1NVT7"/>
<feature type="region of interest" description="Disordered" evidence="1">
    <location>
        <begin position="1"/>
        <end position="186"/>
    </location>
</feature>
<dbReference type="EC" id="3.1.6.-" evidence="4"/>
<keyword evidence="7" id="KW-1185">Reference proteome</keyword>
<feature type="compositionally biased region" description="Low complexity" evidence="1">
    <location>
        <begin position="22"/>
        <end position="35"/>
    </location>
</feature>
<sequence length="914" mass="100437">MADLDQTEDPKDLHEQIEQESGHAGAEAGSGQAESPQTAAPAEREAAVDKSAQQPDAQTAADTTNTANTANQEAAESAMNRGTTESALGNDAQAVKQEMSETAQANETDANSIASSSETIGTVDGETADTAQTGESGEQNNDATVQHAADEAADQPAAETGGESSAETAGETTAETGGEGALETTDEPAAVTANESAKDSAAMSAAKGATKAAHKHRGVHAPQWWVRYKQTKFYQIWDKRIKFSYGAYAVVFIVVTLVMDMFQLWGTAIGSTYDPNGPSLLHQVFKAEYIWLSSTSGWLNMIGLALIYLAVICVINRFWVATGIFGAVMTVFGIANKIKIALRNEPIIPSDLLFISGGQGGEITSFVSDDMKSLVNAAIWFVVWYVIICFALQFIDKRRAFIYCSWMHPIRNAKNICGTLGRILAAVLSVVLLVNYAWGLSDTESASYRFTSKTFGYSPKLWNALEDAQASGTVSTFLSLTKMRAMEKPDAYSEQEMNKLAATYRKQADAINEQRNTQLTDNTVIAILSESFSDPTRVPGITMSEDPIPFVRQLKNDTTSGIMLSSGYGGGTANLEYQELTGQSMAVFDPSMLAPYQQLVPKLRSIFTFNQMWNRACGSEKCSVAFHPYQKNFYMRDSNYKKFQFSYFRTQDTQPPVTHQDTLENSWVVSDEAAYRDVLDEVKSNDLNQFVQLITMQNHAPYTTQYPDDTNQFVAANTSQGLSGDEKHAIDVYTKGINYTDKATEQFLNELNTINKPITVIFYGDHLPGIYSTAQKNPANDLALHETDYFIWSNTKARETNKSMVDHPGQYSTSNYFMAQTATHLNAKVSPYLALLTELHQAIPAMVRIAPTDGKWAPGDTVTVIDKDGNLIPESQLDEHAKQLLHDYTLVQYDMTVGNRYLEGQQFLQLPDAQ</sequence>
<dbReference type="GO" id="GO:0016740">
    <property type="term" value="F:transferase activity"/>
    <property type="evidence" value="ECO:0007669"/>
    <property type="project" value="UniProtKB-KW"/>
</dbReference>
<dbReference type="InterPro" id="IPR000917">
    <property type="entry name" value="Sulfatase_N"/>
</dbReference>
<reference evidence="4 6" key="1">
    <citation type="submission" date="2009-11" db="EMBL/GenBank/DDBJ databases">
        <authorList>
            <person name="Weinstock G."/>
            <person name="Sodergren E."/>
            <person name="Clifton S."/>
            <person name="Fulton L."/>
            <person name="Fulton B."/>
            <person name="Courtney L."/>
            <person name="Fronick C."/>
            <person name="Harrison M."/>
            <person name="Strong C."/>
            <person name="Farmer C."/>
            <person name="Delahaunty K."/>
            <person name="Markovic C."/>
            <person name="Hall O."/>
            <person name="Minx P."/>
            <person name="Tomlinson C."/>
            <person name="Mitreva M."/>
            <person name="Nelson J."/>
            <person name="Hou S."/>
            <person name="Wollam A."/>
            <person name="Pepin K.H."/>
            <person name="Johnson M."/>
            <person name="Bhonagiri V."/>
            <person name="Nash W.E."/>
            <person name="Warren W."/>
            <person name="Chinwalla A."/>
            <person name="Mardis E.R."/>
            <person name="Wilson R.K."/>
        </authorList>
    </citation>
    <scope>NUCLEOTIDE SEQUENCE [LARGE SCALE GENOMIC DNA]</scope>
    <source>
        <strain evidence="4 6">DSM 20093</strain>
    </source>
</reference>
<feature type="compositionally biased region" description="Basic and acidic residues" evidence="1">
    <location>
        <begin position="8"/>
        <end position="21"/>
    </location>
</feature>
<feature type="transmembrane region" description="Helical" evidence="2">
    <location>
        <begin position="318"/>
        <end position="335"/>
    </location>
</feature>
<dbReference type="Pfam" id="PF00884">
    <property type="entry name" value="Sulfatase"/>
    <property type="match status" value="1"/>
</dbReference>
<keyword evidence="5" id="KW-0808">Transferase</keyword>
<dbReference type="InterPro" id="IPR017850">
    <property type="entry name" value="Alkaline_phosphatase_core_sf"/>
</dbReference>
<dbReference type="Gene3D" id="3.40.720.10">
    <property type="entry name" value="Alkaline Phosphatase, subunit A"/>
    <property type="match status" value="1"/>
</dbReference>
<gene>
    <name evidence="5" type="ORF">BGLCM_0477</name>
    <name evidence="4" type="ORF">BIFGAL_03980</name>
</gene>
<feature type="compositionally biased region" description="Polar residues" evidence="1">
    <location>
        <begin position="100"/>
        <end position="120"/>
    </location>
</feature>
<dbReference type="EMBL" id="JGYW01000003">
    <property type="protein sequence ID" value="KFI59368.1"/>
    <property type="molecule type" value="Genomic_DNA"/>
</dbReference>
<dbReference type="EMBL" id="ABXB03000003">
    <property type="protein sequence ID" value="EFA22938.1"/>
    <property type="molecule type" value="Genomic_DNA"/>
</dbReference>
<feature type="compositionally biased region" description="Low complexity" evidence="1">
    <location>
        <begin position="51"/>
        <end position="78"/>
    </location>
</feature>
<dbReference type="CDD" id="cd16015">
    <property type="entry name" value="LTA_synthase"/>
    <property type="match status" value="1"/>
</dbReference>
<feature type="compositionally biased region" description="Polar residues" evidence="1">
    <location>
        <begin position="129"/>
        <end position="144"/>
    </location>
</feature>
<feature type="transmembrane region" description="Helical" evidence="2">
    <location>
        <begin position="245"/>
        <end position="269"/>
    </location>
</feature>
<accession>D1NVT7</accession>
<evidence type="ECO:0000256" key="2">
    <source>
        <dbReference type="SAM" id="Phobius"/>
    </source>
</evidence>
<dbReference type="GO" id="GO:0016787">
    <property type="term" value="F:hydrolase activity"/>
    <property type="evidence" value="ECO:0007669"/>
    <property type="project" value="UniProtKB-KW"/>
</dbReference>
<reference evidence="5 7" key="2">
    <citation type="submission" date="2014-03" db="EMBL/GenBank/DDBJ databases">
        <title>Genomics of Bifidobacteria.</title>
        <authorList>
            <person name="Ventura M."/>
            <person name="Milani C."/>
            <person name="Lugli G.A."/>
        </authorList>
    </citation>
    <scope>NUCLEOTIDE SEQUENCE [LARGE SCALE GENOMIC DNA]</scope>
    <source>
        <strain evidence="5 7">LMG 11596</strain>
    </source>
</reference>
<evidence type="ECO:0000259" key="3">
    <source>
        <dbReference type="Pfam" id="PF00884"/>
    </source>
</evidence>
<evidence type="ECO:0000313" key="6">
    <source>
        <dbReference type="Proteomes" id="UP000003656"/>
    </source>
</evidence>
<feature type="transmembrane region" description="Helical" evidence="2">
    <location>
        <begin position="377"/>
        <end position="395"/>
    </location>
</feature>
<evidence type="ECO:0000313" key="4">
    <source>
        <dbReference type="EMBL" id="EFA22938.1"/>
    </source>
</evidence>
<protein>
    <submittedName>
        <fullName evidence="4">Arylsulfatase</fullName>
        <ecNumber evidence="4">3.1.6.-</ecNumber>
    </submittedName>
    <submittedName>
        <fullName evidence="5">Phosphoglycerol transferase</fullName>
    </submittedName>
</protein>
<keyword evidence="2" id="KW-1133">Transmembrane helix</keyword>
<keyword evidence="4" id="KW-0378">Hydrolase</keyword>
<evidence type="ECO:0000313" key="5">
    <source>
        <dbReference type="EMBL" id="KFI59368.1"/>
    </source>
</evidence>
<evidence type="ECO:0000313" key="7">
    <source>
        <dbReference type="Proteomes" id="UP000029074"/>
    </source>
</evidence>
<name>D1NVT7_9BIFI</name>
<dbReference type="eggNOG" id="COG1368">
    <property type="taxonomic scope" value="Bacteria"/>
</dbReference>
<feature type="transmembrane region" description="Helical" evidence="2">
    <location>
        <begin position="416"/>
        <end position="438"/>
    </location>
</feature>
<feature type="compositionally biased region" description="Low complexity" evidence="1">
    <location>
        <begin position="154"/>
        <end position="176"/>
    </location>
</feature>
<keyword evidence="2" id="KW-0812">Transmembrane</keyword>
<feature type="transmembrane region" description="Helical" evidence="2">
    <location>
        <begin position="289"/>
        <end position="311"/>
    </location>
</feature>
<dbReference type="OrthoDB" id="5363296at2"/>
<feature type="domain" description="Sulfatase N-terminal" evidence="3">
    <location>
        <begin position="523"/>
        <end position="807"/>
    </location>
</feature>
<dbReference type="STRING" id="561180.BIFGAL_03980"/>
<dbReference type="Proteomes" id="UP000029074">
    <property type="component" value="Unassembled WGS sequence"/>
</dbReference>
<dbReference type="RefSeq" id="WP_006295434.1">
    <property type="nucleotide sequence ID" value="NZ_ABXB03000003.1"/>
</dbReference>
<dbReference type="Proteomes" id="UP000003656">
    <property type="component" value="Unassembled WGS sequence"/>
</dbReference>
<evidence type="ECO:0000256" key="1">
    <source>
        <dbReference type="SAM" id="MobiDB-lite"/>
    </source>
</evidence>
<organism evidence="4 6">
    <name type="scientific">Bifidobacterium gallicum DSM 20093 = LMG 11596</name>
    <dbReference type="NCBI Taxonomy" id="561180"/>
    <lineage>
        <taxon>Bacteria</taxon>
        <taxon>Bacillati</taxon>
        <taxon>Actinomycetota</taxon>
        <taxon>Actinomycetes</taxon>
        <taxon>Bifidobacteriales</taxon>
        <taxon>Bifidobacteriaceae</taxon>
        <taxon>Bifidobacterium</taxon>
    </lineage>
</organism>
<proteinExistence type="predicted"/>